<organism evidence="2 3">
    <name type="scientific">Mycena pura</name>
    <dbReference type="NCBI Taxonomy" id="153505"/>
    <lineage>
        <taxon>Eukaryota</taxon>
        <taxon>Fungi</taxon>
        <taxon>Dikarya</taxon>
        <taxon>Basidiomycota</taxon>
        <taxon>Agaricomycotina</taxon>
        <taxon>Agaricomycetes</taxon>
        <taxon>Agaricomycetidae</taxon>
        <taxon>Agaricales</taxon>
        <taxon>Marasmiineae</taxon>
        <taxon>Mycenaceae</taxon>
        <taxon>Mycena</taxon>
    </lineage>
</organism>
<proteinExistence type="predicted"/>
<name>A0AAD6VKS5_9AGAR</name>
<gene>
    <name evidence="2" type="ORF">GGX14DRAFT_606965</name>
</gene>
<protein>
    <submittedName>
        <fullName evidence="2">Uncharacterized protein</fullName>
    </submittedName>
</protein>
<feature type="compositionally biased region" description="Acidic residues" evidence="1">
    <location>
        <begin position="233"/>
        <end position="252"/>
    </location>
</feature>
<keyword evidence="3" id="KW-1185">Reference proteome</keyword>
<feature type="compositionally biased region" description="Polar residues" evidence="1">
    <location>
        <begin position="104"/>
        <end position="120"/>
    </location>
</feature>
<sequence length="260" mass="28472">MRLGWYALTRDARREVPVRRRADDLSSPMQARQSTNKDPLAGCEGFLLDLTAKTAQALIILRQVISILIRRRKRGALKVRSTLISDWIGEPRSHNYAHSDKMKTTTSRPSMPNGLSCSNTSKNSVRLVRMRNVLGSSNGPAWARGSLAQHLRHRSLIIWYHRRSASALPSTSYLAAAAMNAVSVPRTDHEPSTSSKVGMQRPARHGSCGSGCRRGRHCLISGSGGHGGAEIGADIDDDEQEKGEEGLNEPLDEEAKISCP</sequence>
<evidence type="ECO:0000256" key="1">
    <source>
        <dbReference type="SAM" id="MobiDB-lite"/>
    </source>
</evidence>
<feature type="region of interest" description="Disordered" evidence="1">
    <location>
        <begin position="98"/>
        <end position="120"/>
    </location>
</feature>
<comment type="caution">
    <text evidence="2">The sequence shown here is derived from an EMBL/GenBank/DDBJ whole genome shotgun (WGS) entry which is preliminary data.</text>
</comment>
<accession>A0AAD6VKS5</accession>
<reference evidence="2" key="1">
    <citation type="submission" date="2023-03" db="EMBL/GenBank/DDBJ databases">
        <title>Massive genome expansion in bonnet fungi (Mycena s.s.) driven by repeated elements and novel gene families across ecological guilds.</title>
        <authorList>
            <consortium name="Lawrence Berkeley National Laboratory"/>
            <person name="Harder C.B."/>
            <person name="Miyauchi S."/>
            <person name="Viragh M."/>
            <person name="Kuo A."/>
            <person name="Thoen E."/>
            <person name="Andreopoulos B."/>
            <person name="Lu D."/>
            <person name="Skrede I."/>
            <person name="Drula E."/>
            <person name="Henrissat B."/>
            <person name="Morin E."/>
            <person name="Kohler A."/>
            <person name="Barry K."/>
            <person name="LaButti K."/>
            <person name="Morin E."/>
            <person name="Salamov A."/>
            <person name="Lipzen A."/>
            <person name="Mereny Z."/>
            <person name="Hegedus B."/>
            <person name="Baldrian P."/>
            <person name="Stursova M."/>
            <person name="Weitz H."/>
            <person name="Taylor A."/>
            <person name="Grigoriev I.V."/>
            <person name="Nagy L.G."/>
            <person name="Martin F."/>
            <person name="Kauserud H."/>
        </authorList>
    </citation>
    <scope>NUCLEOTIDE SEQUENCE</scope>
    <source>
        <strain evidence="2">9144</strain>
    </source>
</reference>
<feature type="region of interest" description="Disordered" evidence="1">
    <location>
        <begin position="223"/>
        <end position="260"/>
    </location>
</feature>
<dbReference type="EMBL" id="JARJCW010000016">
    <property type="protein sequence ID" value="KAJ7215949.1"/>
    <property type="molecule type" value="Genomic_DNA"/>
</dbReference>
<evidence type="ECO:0000313" key="3">
    <source>
        <dbReference type="Proteomes" id="UP001219525"/>
    </source>
</evidence>
<feature type="region of interest" description="Disordered" evidence="1">
    <location>
        <begin position="185"/>
        <end position="208"/>
    </location>
</feature>
<dbReference type="AlphaFoldDB" id="A0AAD6VKS5"/>
<evidence type="ECO:0000313" key="2">
    <source>
        <dbReference type="EMBL" id="KAJ7215949.1"/>
    </source>
</evidence>
<dbReference type="Proteomes" id="UP001219525">
    <property type="component" value="Unassembled WGS sequence"/>
</dbReference>